<dbReference type="InterPro" id="IPR007359">
    <property type="entry name" value="SigmaE_reg_RseC_MucC"/>
</dbReference>
<reference evidence="2" key="2">
    <citation type="journal article" date="2021" name="PeerJ">
        <title>Extensive microbial diversity within the chicken gut microbiome revealed by metagenomics and culture.</title>
        <authorList>
            <person name="Gilroy R."/>
            <person name="Ravi A."/>
            <person name="Getino M."/>
            <person name="Pursley I."/>
            <person name="Horton D.L."/>
            <person name="Alikhan N.F."/>
            <person name="Baker D."/>
            <person name="Gharbi K."/>
            <person name="Hall N."/>
            <person name="Watson M."/>
            <person name="Adriaenssens E.M."/>
            <person name="Foster-Nyarko E."/>
            <person name="Jarju S."/>
            <person name="Secka A."/>
            <person name="Antonio M."/>
            <person name="Oren A."/>
            <person name="Chaudhuri R.R."/>
            <person name="La Ragione R."/>
            <person name="Hildebrand F."/>
            <person name="Pallen M.J."/>
        </authorList>
    </citation>
    <scope>NUCLEOTIDE SEQUENCE</scope>
    <source>
        <strain evidence="2">ChiHcec3-11533</strain>
    </source>
</reference>
<dbReference type="Pfam" id="PF04246">
    <property type="entry name" value="RseC_MucC"/>
    <property type="match status" value="1"/>
</dbReference>
<proteinExistence type="predicted"/>
<organism evidence="2 3">
    <name type="scientific">Candidatus Pullichristensenella excrementigallinarum</name>
    <dbReference type="NCBI Taxonomy" id="2840907"/>
    <lineage>
        <taxon>Bacteria</taxon>
        <taxon>Bacillati</taxon>
        <taxon>Bacillota</taxon>
        <taxon>Clostridia</taxon>
        <taxon>Candidatus Pullichristensenella</taxon>
    </lineage>
</organism>
<dbReference type="Proteomes" id="UP000824072">
    <property type="component" value="Unassembled WGS sequence"/>
</dbReference>
<reference evidence="2" key="1">
    <citation type="submission" date="2020-10" db="EMBL/GenBank/DDBJ databases">
        <authorList>
            <person name="Gilroy R."/>
        </authorList>
    </citation>
    <scope>NUCLEOTIDE SEQUENCE</scope>
    <source>
        <strain evidence="2">ChiHcec3-11533</strain>
    </source>
</reference>
<evidence type="ECO:0000313" key="2">
    <source>
        <dbReference type="EMBL" id="HIU34808.1"/>
    </source>
</evidence>
<keyword evidence="1" id="KW-0812">Transmembrane</keyword>
<evidence type="ECO:0000256" key="1">
    <source>
        <dbReference type="SAM" id="Phobius"/>
    </source>
</evidence>
<gene>
    <name evidence="2" type="ORF">IAB02_09610</name>
</gene>
<feature type="transmembrane region" description="Helical" evidence="1">
    <location>
        <begin position="62"/>
        <end position="86"/>
    </location>
</feature>
<dbReference type="AlphaFoldDB" id="A0A9D1ICP6"/>
<protein>
    <submittedName>
        <fullName evidence="2">SoxR reducing system RseC family protein</fullName>
    </submittedName>
</protein>
<keyword evidence="1" id="KW-0472">Membrane</keyword>
<keyword evidence="1" id="KW-1133">Transmembrane helix</keyword>
<name>A0A9D1ICP6_9FIRM</name>
<dbReference type="PANTHER" id="PTHR35867:SF1">
    <property type="entry name" value="PROTEIN RSEC"/>
    <property type="match status" value="1"/>
</dbReference>
<dbReference type="EMBL" id="DVMU01000205">
    <property type="protein sequence ID" value="HIU34808.1"/>
    <property type="molecule type" value="Genomic_DNA"/>
</dbReference>
<evidence type="ECO:0000313" key="3">
    <source>
        <dbReference type="Proteomes" id="UP000824072"/>
    </source>
</evidence>
<comment type="caution">
    <text evidence="2">The sequence shown here is derived from an EMBL/GenBank/DDBJ whole genome shotgun (WGS) entry which is preliminary data.</text>
</comment>
<accession>A0A9D1ICP6</accession>
<sequence length="133" mass="14635">MKRRATVVLHEGRLMAEVLRTEACQQCRACQFGQQERVLVELPAGAHRPGEEIELELPEKQFAVASVLAYGLPVLLLFLGLGIGSLLGLQEIWQAACAFAGLAVGLGIIKLLDPKLRKMRPVSRPCNSEKFTR</sequence>
<feature type="transmembrane region" description="Helical" evidence="1">
    <location>
        <begin position="92"/>
        <end position="112"/>
    </location>
</feature>
<dbReference type="PANTHER" id="PTHR35867">
    <property type="entry name" value="PROTEIN RSEC"/>
    <property type="match status" value="1"/>
</dbReference>